<protein>
    <submittedName>
        <fullName evidence="1">Uncharacterized protein</fullName>
    </submittedName>
</protein>
<comment type="caution">
    <text evidence="1">The sequence shown here is derived from an EMBL/GenBank/DDBJ whole genome shotgun (WGS) entry which is preliminary data.</text>
</comment>
<organism evidence="1">
    <name type="scientific">bioreactor metagenome</name>
    <dbReference type="NCBI Taxonomy" id="1076179"/>
    <lineage>
        <taxon>unclassified sequences</taxon>
        <taxon>metagenomes</taxon>
        <taxon>ecological metagenomes</taxon>
    </lineage>
</organism>
<sequence length="178" mass="19986">MSEQLFAGYDGNPIDEHIRYITGMCGINQNGIWIEYREHICGVRFDKDNVGLFACLQRADFIGQAQYFGASECCQTDDIPRRKSCPILQMGFVEIREHTHLDEEIQCVSAAWAVRSQTDADACLEHGFHRGDTFGRFCIRPDAVRNGHVILLQQSDIVGCDMDAVGSDETLAQHTQVS</sequence>
<dbReference type="AlphaFoldDB" id="A0A645GX64"/>
<name>A0A645GX64_9ZZZZ</name>
<gene>
    <name evidence="1" type="ORF">SDC9_178317</name>
</gene>
<evidence type="ECO:0000313" key="1">
    <source>
        <dbReference type="EMBL" id="MPN30846.1"/>
    </source>
</evidence>
<dbReference type="EMBL" id="VSSQ01082122">
    <property type="protein sequence ID" value="MPN30846.1"/>
    <property type="molecule type" value="Genomic_DNA"/>
</dbReference>
<reference evidence="1" key="1">
    <citation type="submission" date="2019-08" db="EMBL/GenBank/DDBJ databases">
        <authorList>
            <person name="Kucharzyk K."/>
            <person name="Murdoch R.W."/>
            <person name="Higgins S."/>
            <person name="Loffler F."/>
        </authorList>
    </citation>
    <scope>NUCLEOTIDE SEQUENCE</scope>
</reference>
<accession>A0A645GX64</accession>
<proteinExistence type="predicted"/>